<gene>
    <name evidence="4" type="ORF">Cni_G16060</name>
</gene>
<dbReference type="Gene3D" id="3.30.559.10">
    <property type="entry name" value="Chloramphenicol acetyltransferase-like domain"/>
    <property type="match status" value="2"/>
</dbReference>
<reference evidence="4 5" key="1">
    <citation type="submission" date="2023-10" db="EMBL/GenBank/DDBJ databases">
        <title>Chromosome-scale genome assembly provides insights into flower coloration mechanisms of Canna indica.</title>
        <authorList>
            <person name="Li C."/>
        </authorList>
    </citation>
    <scope>NUCLEOTIDE SEQUENCE [LARGE SCALE GENOMIC DNA]</scope>
    <source>
        <tissue evidence="4">Flower</tissue>
    </source>
</reference>
<name>A0AAQ3QGE9_9LILI</name>
<keyword evidence="5" id="KW-1185">Reference proteome</keyword>
<protein>
    <recommendedName>
        <fullName evidence="6">Benzyl alcohol O-benzoyltransferase</fullName>
    </recommendedName>
</protein>
<dbReference type="EMBL" id="CP136894">
    <property type="protein sequence ID" value="WOL07320.1"/>
    <property type="molecule type" value="Genomic_DNA"/>
</dbReference>
<evidence type="ECO:0000256" key="2">
    <source>
        <dbReference type="ARBA" id="ARBA00022679"/>
    </source>
</evidence>
<dbReference type="GO" id="GO:0016740">
    <property type="term" value="F:transferase activity"/>
    <property type="evidence" value="ECO:0007669"/>
    <property type="project" value="UniProtKB-KW"/>
</dbReference>
<comment type="similarity">
    <text evidence="1">Belongs to the plant acyltransferase family.</text>
</comment>
<dbReference type="Proteomes" id="UP001327560">
    <property type="component" value="Chromosome 5"/>
</dbReference>
<evidence type="ECO:0008006" key="6">
    <source>
        <dbReference type="Google" id="ProtNLM"/>
    </source>
</evidence>
<dbReference type="InterPro" id="IPR050898">
    <property type="entry name" value="Plant_acyltransferase"/>
</dbReference>
<sequence>MASPAAGFTVRRRKPELVPPAGPTPHELKRLSDIDDQDGIRSFVPIIQYYPSSGGGGGKGDRDPVEVIRDALARALVFYYPLAGRLREAAGRKLVVECTGEGVIFVEADADVRLEQLGNALHPPIPYLSEVLHNVPGSDGILHCPLLLMQVTRLRCGGFIVATRLNHTMADGAGLGQFMLAVSELARGAAAPSVLPVWARELLEARNPPRITCFHREYEHTRPPDSEGEAVAVPPEDMEHRSFFFGRKGIATLRRLMPPNLRDSSTFEILTACLWRCRTAAINPGADKEVRLMFIVNARSKRYTSLGLPPGYYGNAIAYAVAITTAGELCARPVGYALELLRKVKAEVSNEYIRSVADLMVLRGRPHYVTAGAYLVSDATRTGLENVDYGWGKPLYGGPAYGRVASFHLAVRNREGEDGIAVPHYLPRSTMNRFAMELEKLIKEEPRGRRSSL</sequence>
<dbReference type="PANTHER" id="PTHR31147">
    <property type="entry name" value="ACYL TRANSFERASE 4"/>
    <property type="match status" value="1"/>
</dbReference>
<organism evidence="4 5">
    <name type="scientific">Canna indica</name>
    <name type="common">Indian-shot</name>
    <dbReference type="NCBI Taxonomy" id="4628"/>
    <lineage>
        <taxon>Eukaryota</taxon>
        <taxon>Viridiplantae</taxon>
        <taxon>Streptophyta</taxon>
        <taxon>Embryophyta</taxon>
        <taxon>Tracheophyta</taxon>
        <taxon>Spermatophyta</taxon>
        <taxon>Magnoliopsida</taxon>
        <taxon>Liliopsida</taxon>
        <taxon>Zingiberales</taxon>
        <taxon>Cannaceae</taxon>
        <taxon>Canna</taxon>
    </lineage>
</organism>
<proteinExistence type="inferred from homology"/>
<dbReference type="AlphaFoldDB" id="A0AAQ3QGE9"/>
<evidence type="ECO:0000256" key="1">
    <source>
        <dbReference type="ARBA" id="ARBA00009861"/>
    </source>
</evidence>
<dbReference type="Pfam" id="PF02458">
    <property type="entry name" value="Transferase"/>
    <property type="match status" value="1"/>
</dbReference>
<evidence type="ECO:0000313" key="5">
    <source>
        <dbReference type="Proteomes" id="UP001327560"/>
    </source>
</evidence>
<accession>A0AAQ3QGE9</accession>
<dbReference type="InterPro" id="IPR023213">
    <property type="entry name" value="CAT-like_dom_sf"/>
</dbReference>
<evidence type="ECO:0000256" key="3">
    <source>
        <dbReference type="SAM" id="MobiDB-lite"/>
    </source>
</evidence>
<evidence type="ECO:0000313" key="4">
    <source>
        <dbReference type="EMBL" id="WOL07320.1"/>
    </source>
</evidence>
<feature type="region of interest" description="Disordered" evidence="3">
    <location>
        <begin position="1"/>
        <end position="29"/>
    </location>
</feature>
<keyword evidence="2" id="KW-0808">Transferase</keyword>
<dbReference type="PANTHER" id="PTHR31147:SF66">
    <property type="entry name" value="OS05G0315700 PROTEIN"/>
    <property type="match status" value="1"/>
</dbReference>